<name>D6PBU1_9ARCH</name>
<evidence type="ECO:0000256" key="3">
    <source>
        <dbReference type="ARBA" id="ARBA00022692"/>
    </source>
</evidence>
<comment type="subcellular location">
    <subcellularLocation>
        <location evidence="1">Membrane</location>
        <topology evidence="1">Multi-pass membrane protein</topology>
    </subcellularLocation>
</comment>
<dbReference type="SUPFAM" id="SSF81321">
    <property type="entry name" value="Family A G protein-coupled receptor-like"/>
    <property type="match status" value="1"/>
</dbReference>
<keyword evidence="3 6" id="KW-0812">Transmembrane</keyword>
<dbReference type="Gene3D" id="1.20.1070.10">
    <property type="entry name" value="Rhodopsin 7-helix transmembrane proteins"/>
    <property type="match status" value="1"/>
</dbReference>
<evidence type="ECO:0000256" key="2">
    <source>
        <dbReference type="ARBA" id="ARBA00008130"/>
    </source>
</evidence>
<protein>
    <submittedName>
        <fullName evidence="7">Proteorhodopsin</fullName>
    </submittedName>
</protein>
<organism evidence="7">
    <name type="scientific">uncultured archaeon MedDCM-OCT-S08-C16</name>
    <dbReference type="NCBI Taxonomy" id="743095"/>
    <lineage>
        <taxon>Archaea</taxon>
        <taxon>environmental samples</taxon>
    </lineage>
</organism>
<sequence length="291" mass="31300">MITEKFSKTTSLLLIATFALAMASTVSAAGVGEMDTETGLPSFLSDDLGNDSLELLTFFLFFVGYIAMGAAFVFFMSERSNVAPQYRTTMTISALIVGIAAFHYYYMRGVYADFGVVSIEYRYMDWIITVPLMALKFPSLVGKEAITDKKVAGLGFTGICFTGALIMIGFGYLGEAGLMSAIPALLLGGMGWAMIVVATGTPWTDGLGVDNSKIAPELMWSANALRWFIVVGWIIYPLGYLFSPEVALVEIDNGAEIMAVAYNIADIINKIGFGVVAWMGAKKATEALAAE</sequence>
<comment type="similarity">
    <text evidence="2">Belongs to the archaeal/bacterial/fungal opsin family.</text>
</comment>
<feature type="transmembrane region" description="Helical" evidence="6">
    <location>
        <begin position="88"/>
        <end position="106"/>
    </location>
</feature>
<keyword evidence="5 6" id="KW-0472">Membrane</keyword>
<feature type="transmembrane region" description="Helical" evidence="6">
    <location>
        <begin position="154"/>
        <end position="174"/>
    </location>
</feature>
<feature type="transmembrane region" description="Helical" evidence="6">
    <location>
        <begin position="224"/>
        <end position="242"/>
    </location>
</feature>
<dbReference type="Pfam" id="PF01036">
    <property type="entry name" value="Bac_rhodopsin"/>
    <property type="match status" value="1"/>
</dbReference>
<feature type="transmembrane region" description="Helical" evidence="6">
    <location>
        <begin position="52"/>
        <end position="76"/>
    </location>
</feature>
<accession>D6PBU1</accession>
<dbReference type="InterPro" id="IPR001425">
    <property type="entry name" value="Arc/bac/fun_rhodopsins"/>
</dbReference>
<proteinExistence type="inferred from homology"/>
<dbReference type="EMBL" id="GU942969">
    <property type="protein sequence ID" value="ADD93192.1"/>
    <property type="molecule type" value="Genomic_DNA"/>
</dbReference>
<dbReference type="AlphaFoldDB" id="D6PBU1"/>
<reference evidence="7" key="1">
    <citation type="journal article" date="2010" name="ISME J.">
        <title>Metagenome of the Mediterranean deep chlorophyll maximum studied by direct and fosmid library 454 pyrosequencing.</title>
        <authorList>
            <person name="Ghai R."/>
            <person name="Martin-Cuadrado A.B."/>
            <person name="Molto A.G."/>
            <person name="Heredia I.G."/>
            <person name="Cabrera R."/>
            <person name="Martin J."/>
            <person name="Verdu M."/>
            <person name="Deschamps P."/>
            <person name="Moreira D."/>
            <person name="Lopez-Garcia P."/>
            <person name="Mira A."/>
            <person name="Rodriguez-Valera F."/>
        </authorList>
    </citation>
    <scope>NUCLEOTIDE SEQUENCE</scope>
</reference>
<keyword evidence="4 6" id="KW-1133">Transmembrane helix</keyword>
<evidence type="ECO:0000256" key="6">
    <source>
        <dbReference type="SAM" id="Phobius"/>
    </source>
</evidence>
<evidence type="ECO:0000256" key="5">
    <source>
        <dbReference type="ARBA" id="ARBA00023136"/>
    </source>
</evidence>
<feature type="transmembrane region" description="Helical" evidence="6">
    <location>
        <begin position="180"/>
        <end position="203"/>
    </location>
</feature>
<evidence type="ECO:0000256" key="4">
    <source>
        <dbReference type="ARBA" id="ARBA00022989"/>
    </source>
</evidence>
<dbReference type="SMART" id="SM01021">
    <property type="entry name" value="Bac_rhodopsin"/>
    <property type="match status" value="1"/>
</dbReference>
<evidence type="ECO:0000313" key="7">
    <source>
        <dbReference type="EMBL" id="ADD93192.1"/>
    </source>
</evidence>
<evidence type="ECO:0000256" key="1">
    <source>
        <dbReference type="ARBA" id="ARBA00004141"/>
    </source>
</evidence>
<dbReference type="GO" id="GO:0016020">
    <property type="term" value="C:membrane"/>
    <property type="evidence" value="ECO:0007669"/>
    <property type="project" value="UniProtKB-SubCell"/>
</dbReference>